<evidence type="ECO:0000256" key="3">
    <source>
        <dbReference type="PROSITE-ProRule" id="PRU00221"/>
    </source>
</evidence>
<sequence length="343" mass="37751">METIALSPDGKKMVSGSFDHSLKLWNVDTGKVIKIWTGHIKWVRSMSWSPDGGRVVSGSEDGTFREWDVESGKTILGPIKAGEDIDDVGAVCYSPDPKMIATAGTSFKTAQLWDLETNQPIRAPFLHQEYVNSATFSADGKSLVTSCIDNHIYTWDVSAIVKKAGIPSGILQKRQVPVEYLQGFLTMYCERLIPFTSVWRRYKPHGAAEPATQSRSKPFSWTQNLSGILRRRDRSDIQLREVEVPYTAGKSRNYHARKKKPAASSSRPTNTRTTHQPSAAAQGTPSSSRLPPPTNTTSIPSAIPGTIVATGTVSRLHITVAGWRACFVAWICCMPIQNADGHH</sequence>
<dbReference type="PANTHER" id="PTHR44019:SF8">
    <property type="entry name" value="POC1 CENTRIOLAR PROTEIN HOMOLOG"/>
    <property type="match status" value="1"/>
</dbReference>
<dbReference type="AlphaFoldDB" id="A0A0D0B2C7"/>
<dbReference type="Gene3D" id="2.130.10.10">
    <property type="entry name" value="YVTN repeat-like/Quinoprotein amine dehydrogenase"/>
    <property type="match status" value="1"/>
</dbReference>
<proteinExistence type="predicted"/>
<dbReference type="HOGENOM" id="CLU_809352_0_0_1"/>
<reference evidence="5 6" key="1">
    <citation type="submission" date="2014-04" db="EMBL/GenBank/DDBJ databases">
        <authorList>
            <consortium name="DOE Joint Genome Institute"/>
            <person name="Kuo A."/>
            <person name="Ruytinx J."/>
            <person name="Rineau F."/>
            <person name="Colpaert J."/>
            <person name="Kohler A."/>
            <person name="Nagy L.G."/>
            <person name="Floudas D."/>
            <person name="Copeland A."/>
            <person name="Barry K.W."/>
            <person name="Cichocki N."/>
            <person name="Veneault-Fourrey C."/>
            <person name="LaButti K."/>
            <person name="Lindquist E.A."/>
            <person name="Lipzen A."/>
            <person name="Lundell T."/>
            <person name="Morin E."/>
            <person name="Murat C."/>
            <person name="Sun H."/>
            <person name="Tunlid A."/>
            <person name="Henrissat B."/>
            <person name="Grigoriev I.V."/>
            <person name="Hibbett D.S."/>
            <person name="Martin F."/>
            <person name="Nordberg H.P."/>
            <person name="Cantor M.N."/>
            <person name="Hua S.X."/>
        </authorList>
    </citation>
    <scope>NUCLEOTIDE SEQUENCE [LARGE SCALE GENOMIC DNA]</scope>
    <source>
        <strain evidence="5 6">UH-Slu-Lm8-n1</strain>
    </source>
</reference>
<evidence type="ECO:0000256" key="2">
    <source>
        <dbReference type="ARBA" id="ARBA00022737"/>
    </source>
</evidence>
<feature type="repeat" description="WD" evidence="3">
    <location>
        <begin position="36"/>
        <end position="77"/>
    </location>
</feature>
<reference evidence="6" key="2">
    <citation type="submission" date="2015-01" db="EMBL/GenBank/DDBJ databases">
        <title>Evolutionary Origins and Diversification of the Mycorrhizal Mutualists.</title>
        <authorList>
            <consortium name="DOE Joint Genome Institute"/>
            <consortium name="Mycorrhizal Genomics Consortium"/>
            <person name="Kohler A."/>
            <person name="Kuo A."/>
            <person name="Nagy L.G."/>
            <person name="Floudas D."/>
            <person name="Copeland A."/>
            <person name="Barry K.W."/>
            <person name="Cichocki N."/>
            <person name="Veneault-Fourrey C."/>
            <person name="LaButti K."/>
            <person name="Lindquist E.A."/>
            <person name="Lipzen A."/>
            <person name="Lundell T."/>
            <person name="Morin E."/>
            <person name="Murat C."/>
            <person name="Riley R."/>
            <person name="Ohm R."/>
            <person name="Sun H."/>
            <person name="Tunlid A."/>
            <person name="Henrissat B."/>
            <person name="Grigoriev I.V."/>
            <person name="Hibbett D.S."/>
            <person name="Martin F."/>
        </authorList>
    </citation>
    <scope>NUCLEOTIDE SEQUENCE [LARGE SCALE GENOMIC DNA]</scope>
    <source>
        <strain evidence="6">UH-Slu-Lm8-n1</strain>
    </source>
</reference>
<dbReference type="InterPro" id="IPR019775">
    <property type="entry name" value="WD40_repeat_CS"/>
</dbReference>
<feature type="repeat" description="WD" evidence="3">
    <location>
        <begin position="1"/>
        <end position="35"/>
    </location>
</feature>
<dbReference type="Proteomes" id="UP000054485">
    <property type="component" value="Unassembled WGS sequence"/>
</dbReference>
<accession>A0A0D0B2C7</accession>
<dbReference type="PANTHER" id="PTHR44019">
    <property type="entry name" value="WD REPEAT-CONTAINING PROTEIN 55"/>
    <property type="match status" value="1"/>
</dbReference>
<dbReference type="OrthoDB" id="2692121at2759"/>
<dbReference type="SMART" id="SM00320">
    <property type="entry name" value="WD40"/>
    <property type="match status" value="4"/>
</dbReference>
<dbReference type="PROSITE" id="PS50082">
    <property type="entry name" value="WD_REPEATS_2"/>
    <property type="match status" value="3"/>
</dbReference>
<dbReference type="SUPFAM" id="SSF50998">
    <property type="entry name" value="Quinoprotein alcohol dehydrogenase-like"/>
    <property type="match status" value="1"/>
</dbReference>
<dbReference type="InterPro" id="IPR020472">
    <property type="entry name" value="WD40_PAC1"/>
</dbReference>
<keyword evidence="2" id="KW-0677">Repeat</keyword>
<feature type="compositionally biased region" description="Basic residues" evidence="4">
    <location>
        <begin position="252"/>
        <end position="261"/>
    </location>
</feature>
<evidence type="ECO:0000313" key="6">
    <source>
        <dbReference type="Proteomes" id="UP000054485"/>
    </source>
</evidence>
<dbReference type="InterPro" id="IPR001680">
    <property type="entry name" value="WD40_rpt"/>
</dbReference>
<dbReference type="InterPro" id="IPR011047">
    <property type="entry name" value="Quinoprotein_ADH-like_sf"/>
</dbReference>
<dbReference type="Pfam" id="PF00400">
    <property type="entry name" value="WD40"/>
    <property type="match status" value="3"/>
</dbReference>
<dbReference type="PRINTS" id="PR00320">
    <property type="entry name" value="GPROTEINBRPT"/>
</dbReference>
<dbReference type="PROSITE" id="PS00678">
    <property type="entry name" value="WD_REPEATS_1"/>
    <property type="match status" value="2"/>
</dbReference>
<dbReference type="STRING" id="930992.A0A0D0B2C7"/>
<evidence type="ECO:0000256" key="1">
    <source>
        <dbReference type="ARBA" id="ARBA00022574"/>
    </source>
</evidence>
<evidence type="ECO:0008006" key="7">
    <source>
        <dbReference type="Google" id="ProtNLM"/>
    </source>
</evidence>
<evidence type="ECO:0000313" key="5">
    <source>
        <dbReference type="EMBL" id="KIK44174.1"/>
    </source>
</evidence>
<feature type="repeat" description="WD" evidence="3">
    <location>
        <begin position="127"/>
        <end position="158"/>
    </location>
</feature>
<evidence type="ECO:0000256" key="4">
    <source>
        <dbReference type="SAM" id="MobiDB-lite"/>
    </source>
</evidence>
<name>A0A0D0B2C7_9AGAM</name>
<feature type="compositionally biased region" description="Polar residues" evidence="4">
    <location>
        <begin position="263"/>
        <end position="300"/>
    </location>
</feature>
<dbReference type="EMBL" id="KN835196">
    <property type="protein sequence ID" value="KIK44174.1"/>
    <property type="molecule type" value="Genomic_DNA"/>
</dbReference>
<dbReference type="InterPro" id="IPR015943">
    <property type="entry name" value="WD40/YVTN_repeat-like_dom_sf"/>
</dbReference>
<keyword evidence="6" id="KW-1185">Reference proteome</keyword>
<protein>
    <recommendedName>
        <fullName evidence="7">WD40 repeat-like protein</fullName>
    </recommendedName>
</protein>
<feature type="region of interest" description="Disordered" evidence="4">
    <location>
        <begin position="250"/>
        <end position="303"/>
    </location>
</feature>
<dbReference type="InterPro" id="IPR050505">
    <property type="entry name" value="WDR55/POC1"/>
</dbReference>
<dbReference type="InParanoid" id="A0A0D0B2C7"/>
<organism evidence="5 6">
    <name type="scientific">Suillus luteus UH-Slu-Lm8-n1</name>
    <dbReference type="NCBI Taxonomy" id="930992"/>
    <lineage>
        <taxon>Eukaryota</taxon>
        <taxon>Fungi</taxon>
        <taxon>Dikarya</taxon>
        <taxon>Basidiomycota</taxon>
        <taxon>Agaricomycotina</taxon>
        <taxon>Agaricomycetes</taxon>
        <taxon>Agaricomycetidae</taxon>
        <taxon>Boletales</taxon>
        <taxon>Suillineae</taxon>
        <taxon>Suillaceae</taxon>
        <taxon>Suillus</taxon>
    </lineage>
</organism>
<dbReference type="PROSITE" id="PS50294">
    <property type="entry name" value="WD_REPEATS_REGION"/>
    <property type="match status" value="2"/>
</dbReference>
<keyword evidence="1 3" id="KW-0853">WD repeat</keyword>
<gene>
    <name evidence="5" type="ORF">CY34DRAFT_11258</name>
</gene>